<dbReference type="InterPro" id="IPR001645">
    <property type="entry name" value="Folylpolyglutamate_synth"/>
</dbReference>
<dbReference type="GO" id="GO:0046872">
    <property type="term" value="F:metal ion binding"/>
    <property type="evidence" value="ECO:0007669"/>
    <property type="project" value="UniProtKB-KW"/>
</dbReference>
<keyword evidence="5" id="KW-0479">Metal-binding</keyword>
<dbReference type="Pfam" id="PF08245">
    <property type="entry name" value="Mur_ligase_M"/>
    <property type="match status" value="1"/>
</dbReference>
<evidence type="ECO:0000313" key="13">
    <source>
        <dbReference type="Proteomes" id="UP000736856"/>
    </source>
</evidence>
<evidence type="ECO:0000259" key="11">
    <source>
        <dbReference type="Pfam" id="PF08245"/>
    </source>
</evidence>
<evidence type="ECO:0000256" key="4">
    <source>
        <dbReference type="ARBA" id="ARBA00022598"/>
    </source>
</evidence>
<comment type="similarity">
    <text evidence="2 10">Belongs to the folylpolyglutamate synthase family.</text>
</comment>
<evidence type="ECO:0000256" key="8">
    <source>
        <dbReference type="ARBA" id="ARBA00022842"/>
    </source>
</evidence>
<dbReference type="SUPFAM" id="SSF53623">
    <property type="entry name" value="MurD-like peptide ligases, catalytic domain"/>
    <property type="match status" value="1"/>
</dbReference>
<protein>
    <recommendedName>
        <fullName evidence="3">tetrahydrofolate synthase</fullName>
        <ecNumber evidence="3">6.3.2.17</ecNumber>
    </recommendedName>
</protein>
<dbReference type="GO" id="GO:0005524">
    <property type="term" value="F:ATP binding"/>
    <property type="evidence" value="ECO:0007669"/>
    <property type="project" value="UniProtKB-KW"/>
</dbReference>
<keyword evidence="7 10" id="KW-0067">ATP-binding</keyword>
<dbReference type="AlphaFoldDB" id="A0A937AER9"/>
<evidence type="ECO:0000256" key="3">
    <source>
        <dbReference type="ARBA" id="ARBA00013025"/>
    </source>
</evidence>
<comment type="caution">
    <text evidence="12">The sequence shown here is derived from an EMBL/GenBank/DDBJ whole genome shotgun (WGS) entry which is preliminary data.</text>
</comment>
<dbReference type="InterPro" id="IPR036565">
    <property type="entry name" value="Mur-like_cat_sf"/>
</dbReference>
<accession>A0A937AER9</accession>
<gene>
    <name evidence="12" type="ORF">EU981_01425</name>
</gene>
<dbReference type="PANTHER" id="PTHR11136:SF0">
    <property type="entry name" value="DIHYDROFOLATE SYNTHETASE-RELATED"/>
    <property type="match status" value="1"/>
</dbReference>
<dbReference type="InterPro" id="IPR018109">
    <property type="entry name" value="Folylpolyglutamate_synth_CS"/>
</dbReference>
<dbReference type="EMBL" id="SEOL01000001">
    <property type="protein sequence ID" value="MBL0848753.1"/>
    <property type="molecule type" value="Genomic_DNA"/>
</dbReference>
<feature type="domain" description="Mur ligase central" evidence="11">
    <location>
        <begin position="29"/>
        <end position="252"/>
    </location>
</feature>
<dbReference type="GO" id="GO:0004326">
    <property type="term" value="F:tetrahydrofolylpolyglutamate synthase activity"/>
    <property type="evidence" value="ECO:0007669"/>
    <property type="project" value="UniProtKB-EC"/>
</dbReference>
<evidence type="ECO:0000256" key="7">
    <source>
        <dbReference type="ARBA" id="ARBA00022840"/>
    </source>
</evidence>
<dbReference type="NCBIfam" id="TIGR01499">
    <property type="entry name" value="folC"/>
    <property type="match status" value="1"/>
</dbReference>
<evidence type="ECO:0000256" key="1">
    <source>
        <dbReference type="ARBA" id="ARBA00001946"/>
    </source>
</evidence>
<evidence type="ECO:0000256" key="10">
    <source>
        <dbReference type="PIRNR" id="PIRNR001563"/>
    </source>
</evidence>
<name>A0A937AER9_9HYPH</name>
<dbReference type="InterPro" id="IPR013221">
    <property type="entry name" value="Mur_ligase_cen"/>
</dbReference>
<comment type="catalytic activity">
    <reaction evidence="9">
        <text>(6S)-5,6,7,8-tetrahydrofolyl-(gamma-L-Glu)(n) + L-glutamate + ATP = (6S)-5,6,7,8-tetrahydrofolyl-(gamma-L-Glu)(n+1) + ADP + phosphate + H(+)</text>
        <dbReference type="Rhea" id="RHEA:10580"/>
        <dbReference type="Rhea" id="RHEA-COMP:14738"/>
        <dbReference type="Rhea" id="RHEA-COMP:14740"/>
        <dbReference type="ChEBI" id="CHEBI:15378"/>
        <dbReference type="ChEBI" id="CHEBI:29985"/>
        <dbReference type="ChEBI" id="CHEBI:30616"/>
        <dbReference type="ChEBI" id="CHEBI:43474"/>
        <dbReference type="ChEBI" id="CHEBI:141005"/>
        <dbReference type="ChEBI" id="CHEBI:456216"/>
        <dbReference type="EC" id="6.3.2.17"/>
    </reaction>
</comment>
<dbReference type="Gene3D" id="3.40.1190.10">
    <property type="entry name" value="Mur-like, catalytic domain"/>
    <property type="match status" value="1"/>
</dbReference>
<keyword evidence="4 10" id="KW-0436">Ligase</keyword>
<dbReference type="GO" id="GO:0008841">
    <property type="term" value="F:dihydrofolate synthase activity"/>
    <property type="evidence" value="ECO:0007669"/>
    <property type="project" value="TreeGrafter"/>
</dbReference>
<dbReference type="PIRSF" id="PIRSF001563">
    <property type="entry name" value="Folylpolyglu_synth"/>
    <property type="match status" value="1"/>
</dbReference>
<reference evidence="12" key="1">
    <citation type="submission" date="2019-02" db="EMBL/GenBank/DDBJ databases">
        <title>A novel Candidatus Liberibacter species associated with the New Zealand native fuchsia psyllid, Ctenarytaina fuchsiae.</title>
        <authorList>
            <person name="Thompson S.M."/>
            <person name="Jorgensen N."/>
            <person name="David C."/>
            <person name="Bulman S.R."/>
            <person name="Smith G.R."/>
        </authorList>
    </citation>
    <scope>NUCLEOTIDE SEQUENCE</scope>
    <source>
        <strain evidence="12">Oxford</strain>
    </source>
</reference>
<dbReference type="EC" id="6.3.2.17" evidence="3"/>
<dbReference type="SUPFAM" id="SSF53244">
    <property type="entry name" value="MurD-like peptide ligases, peptide-binding domain"/>
    <property type="match status" value="1"/>
</dbReference>
<keyword evidence="8" id="KW-0460">Magnesium</keyword>
<evidence type="ECO:0000256" key="2">
    <source>
        <dbReference type="ARBA" id="ARBA00008276"/>
    </source>
</evidence>
<keyword evidence="6 10" id="KW-0547">Nucleotide-binding</keyword>
<evidence type="ECO:0000256" key="9">
    <source>
        <dbReference type="ARBA" id="ARBA00047493"/>
    </source>
</evidence>
<dbReference type="PROSITE" id="PS01011">
    <property type="entry name" value="FOLYLPOLYGLU_SYNT_1"/>
    <property type="match status" value="1"/>
</dbReference>
<dbReference type="GO" id="GO:0005737">
    <property type="term" value="C:cytoplasm"/>
    <property type="evidence" value="ECO:0007669"/>
    <property type="project" value="TreeGrafter"/>
</dbReference>
<evidence type="ECO:0000256" key="5">
    <source>
        <dbReference type="ARBA" id="ARBA00022723"/>
    </source>
</evidence>
<sequence>MDTFSLKRIRRLLESLGRPQDNLPPVIHIGGTNGKGSVAAFSQRLLEMSGLSVHVHTSPHLIRWNERFRLGIKGGRGKVVDDDVLRDAFRHVVRSNNEQDITIFELSVATAFVLFSRYPADVAIIEVGLGGRLDATNIIEKPAVSVITSISLDHEKYLGNTVSLIAEEKAAIMKSGFPVVIGHQLYDDVRHILVSKATKMGCPYRVYGDDFCAVRKDKHLVYKDEVNRVNLPIPKLLGEHQYVNAATAICAVRMAGFPLEENDIGSALQSVEWFGRLQKISTGPLIQRLPSNSEVWVDGGHNPDSGLVIAREIFQLRKLGKQPFYLILGMRIDKNYEGYLKAFYELSPVVVTVPIACKEDGSQPISADPQLLVQAAVKIGFRAFACLSVPEAFAKIQQMNQNLSPPIILIGGSLYLAGEVLHRNGISIH</sequence>
<dbReference type="Gene3D" id="3.90.190.20">
    <property type="entry name" value="Mur ligase, C-terminal domain"/>
    <property type="match status" value="1"/>
</dbReference>
<organism evidence="12 13">
    <name type="scientific">Candidatus Liberibacter ctenarytainae</name>
    <dbReference type="NCBI Taxonomy" id="2020335"/>
    <lineage>
        <taxon>Bacteria</taxon>
        <taxon>Pseudomonadati</taxon>
        <taxon>Pseudomonadota</taxon>
        <taxon>Alphaproteobacteria</taxon>
        <taxon>Hyphomicrobiales</taxon>
        <taxon>Rhizobiaceae</taxon>
        <taxon>Liberibacter</taxon>
    </lineage>
</organism>
<proteinExistence type="inferred from homology"/>
<evidence type="ECO:0000256" key="6">
    <source>
        <dbReference type="ARBA" id="ARBA00022741"/>
    </source>
</evidence>
<evidence type="ECO:0000313" key="12">
    <source>
        <dbReference type="EMBL" id="MBL0848753.1"/>
    </source>
</evidence>
<dbReference type="PANTHER" id="PTHR11136">
    <property type="entry name" value="FOLYLPOLYGLUTAMATE SYNTHASE-RELATED"/>
    <property type="match status" value="1"/>
</dbReference>
<comment type="cofactor">
    <cofactor evidence="1">
        <name>Mg(2+)</name>
        <dbReference type="ChEBI" id="CHEBI:18420"/>
    </cofactor>
</comment>
<dbReference type="PROSITE" id="PS01012">
    <property type="entry name" value="FOLYLPOLYGLU_SYNT_2"/>
    <property type="match status" value="1"/>
</dbReference>
<dbReference type="InterPro" id="IPR036615">
    <property type="entry name" value="Mur_ligase_C_dom_sf"/>
</dbReference>
<dbReference type="Proteomes" id="UP000736856">
    <property type="component" value="Unassembled WGS sequence"/>
</dbReference>
<dbReference type="FunFam" id="3.40.1190.10:FF:000011">
    <property type="entry name" value="Folylpolyglutamate synthase/dihydrofolate synthase"/>
    <property type="match status" value="1"/>
</dbReference>